<evidence type="ECO:0000313" key="3">
    <source>
        <dbReference type="Proteomes" id="UP000824540"/>
    </source>
</evidence>
<protein>
    <submittedName>
        <fullName evidence="2">Uncharacterized protein</fullName>
    </submittedName>
</protein>
<comment type="caution">
    <text evidence="2">The sequence shown here is derived from an EMBL/GenBank/DDBJ whole genome shotgun (WGS) entry which is preliminary data.</text>
</comment>
<accession>A0A8T2N1I9</accession>
<evidence type="ECO:0000256" key="1">
    <source>
        <dbReference type="SAM" id="SignalP"/>
    </source>
</evidence>
<feature type="signal peptide" evidence="1">
    <location>
        <begin position="1"/>
        <end position="19"/>
    </location>
</feature>
<organism evidence="2 3">
    <name type="scientific">Albula glossodonta</name>
    <name type="common">roundjaw bonefish</name>
    <dbReference type="NCBI Taxonomy" id="121402"/>
    <lineage>
        <taxon>Eukaryota</taxon>
        <taxon>Metazoa</taxon>
        <taxon>Chordata</taxon>
        <taxon>Craniata</taxon>
        <taxon>Vertebrata</taxon>
        <taxon>Euteleostomi</taxon>
        <taxon>Actinopterygii</taxon>
        <taxon>Neopterygii</taxon>
        <taxon>Teleostei</taxon>
        <taxon>Albuliformes</taxon>
        <taxon>Albulidae</taxon>
        <taxon>Albula</taxon>
    </lineage>
</organism>
<gene>
    <name evidence="2" type="ORF">JZ751_015470</name>
</gene>
<dbReference type="Proteomes" id="UP000824540">
    <property type="component" value="Unassembled WGS sequence"/>
</dbReference>
<evidence type="ECO:0000313" key="2">
    <source>
        <dbReference type="EMBL" id="KAG9332261.1"/>
    </source>
</evidence>
<reference evidence="2" key="1">
    <citation type="thesis" date="2021" institute="BYU ScholarsArchive" country="Provo, UT, USA">
        <title>Applications of and Algorithms for Genome Assembly and Genomic Analyses with an Emphasis on Marine Teleosts.</title>
        <authorList>
            <person name="Pickett B.D."/>
        </authorList>
    </citation>
    <scope>NUCLEOTIDE SEQUENCE</scope>
    <source>
        <strain evidence="2">HI-2016</strain>
    </source>
</reference>
<proteinExistence type="predicted"/>
<name>A0A8T2N1I9_9TELE</name>
<feature type="chain" id="PRO_5035908364" evidence="1">
    <location>
        <begin position="20"/>
        <end position="102"/>
    </location>
</feature>
<keyword evidence="3" id="KW-1185">Reference proteome</keyword>
<dbReference type="EMBL" id="JAFBMS010000247">
    <property type="protein sequence ID" value="KAG9332261.1"/>
    <property type="molecule type" value="Genomic_DNA"/>
</dbReference>
<sequence length="102" mass="10923">MEHAAMGVAWQKWVWLVSGSCPMIAEYGACWETRGWGGHRIQGSVRCIVGKNDMGRHCGIAVTAPPGGRRSVLAHGVLLKNHAVQSTDTDPAAEERSALALT</sequence>
<keyword evidence="1" id="KW-0732">Signal</keyword>
<dbReference type="AlphaFoldDB" id="A0A8T2N1I9"/>